<proteinExistence type="predicted"/>
<dbReference type="Proteomes" id="UP000823775">
    <property type="component" value="Unassembled WGS sequence"/>
</dbReference>
<dbReference type="EMBL" id="JACEIK010002624">
    <property type="protein sequence ID" value="MCD9638121.1"/>
    <property type="molecule type" value="Genomic_DNA"/>
</dbReference>
<organism evidence="1 2">
    <name type="scientific">Datura stramonium</name>
    <name type="common">Jimsonweed</name>
    <name type="synonym">Common thornapple</name>
    <dbReference type="NCBI Taxonomy" id="4076"/>
    <lineage>
        <taxon>Eukaryota</taxon>
        <taxon>Viridiplantae</taxon>
        <taxon>Streptophyta</taxon>
        <taxon>Embryophyta</taxon>
        <taxon>Tracheophyta</taxon>
        <taxon>Spermatophyta</taxon>
        <taxon>Magnoliopsida</taxon>
        <taxon>eudicotyledons</taxon>
        <taxon>Gunneridae</taxon>
        <taxon>Pentapetalae</taxon>
        <taxon>asterids</taxon>
        <taxon>lamiids</taxon>
        <taxon>Solanales</taxon>
        <taxon>Solanaceae</taxon>
        <taxon>Solanoideae</taxon>
        <taxon>Datureae</taxon>
        <taxon>Datura</taxon>
    </lineage>
</organism>
<name>A0ABS8UV96_DATST</name>
<comment type="caution">
    <text evidence="1">The sequence shown here is derived from an EMBL/GenBank/DDBJ whole genome shotgun (WGS) entry which is preliminary data.</text>
</comment>
<keyword evidence="2" id="KW-1185">Reference proteome</keyword>
<sequence length="111" mass="12585">MMIHHASTSSVAWEQWNLSMTPHVTVHDKPDSRHSHCWSHDATRWAITRPTAIDSSRQPSKNTLAISARFLQGAISRLKVSFTMEALSPNYYGAVPYEFRRASSVREGIEC</sequence>
<accession>A0ABS8UV96</accession>
<gene>
    <name evidence="1" type="ORF">HAX54_021853</name>
</gene>
<evidence type="ECO:0000313" key="2">
    <source>
        <dbReference type="Proteomes" id="UP000823775"/>
    </source>
</evidence>
<evidence type="ECO:0000313" key="1">
    <source>
        <dbReference type="EMBL" id="MCD9638121.1"/>
    </source>
</evidence>
<reference evidence="1 2" key="1">
    <citation type="journal article" date="2021" name="BMC Genomics">
        <title>Datura genome reveals duplications of psychoactive alkaloid biosynthetic genes and high mutation rate following tissue culture.</title>
        <authorList>
            <person name="Rajewski A."/>
            <person name="Carter-House D."/>
            <person name="Stajich J."/>
            <person name="Litt A."/>
        </authorList>
    </citation>
    <scope>NUCLEOTIDE SEQUENCE [LARGE SCALE GENOMIC DNA]</scope>
    <source>
        <strain evidence="1">AR-01</strain>
    </source>
</reference>
<protein>
    <submittedName>
        <fullName evidence="1">Uncharacterized protein</fullName>
    </submittedName>
</protein>